<sequence>MKKSSVAISVGMALINPRARGEGDVELEYEYASAEEIPAEFATLYAEQGGKYVLAKVKGVAPADSVRRLESALAKERNDHRQVKQQISALGRPVEEVLADLDRIPQLEAAANGKGTPEDIEKMVKARLAPLERQLQTVAAERDSVKQEIEGYRTRETKAKIKDAVIAAASGAKLRPSAIEDAVTYAQLQMTVDENGNVVTKDGAGVTPYLTPADWLNEILPKRPHWVEGSAGGGASGPGAGGHHGEDPYSHDGWNISKQMNLWKTNQSLAKRLAEKNGVDPLKPVRPAKK</sequence>
<evidence type="ECO:0000256" key="1">
    <source>
        <dbReference type="SAM" id="MobiDB-lite"/>
    </source>
</evidence>
<dbReference type="GeneID" id="24608615"/>
<dbReference type="Proteomes" id="UP000030205">
    <property type="component" value="Segment"/>
</dbReference>
<evidence type="ECO:0000313" key="2">
    <source>
        <dbReference type="EMBL" id="AIW03867.1"/>
    </source>
</evidence>
<dbReference type="OrthoDB" id="6297at10239"/>
<keyword evidence="3" id="KW-1185">Reference proteome</keyword>
<organism evidence="2 3">
    <name type="scientific">Escherichia phage Seurat</name>
    <dbReference type="NCBI Taxonomy" id="1540098"/>
    <lineage>
        <taxon>Viruses</taxon>
        <taxon>Duplodnaviria</taxon>
        <taxon>Heunggongvirae</taxon>
        <taxon>Uroviricota</taxon>
        <taxon>Caudoviricetes</taxon>
        <taxon>Queuovirinae</taxon>
        <taxon>Seuratvirus</taxon>
        <taxon>Seuratvirus seurat</taxon>
    </lineage>
</organism>
<proteinExistence type="predicted"/>
<name>A0A0A0RP97_9CAUD</name>
<accession>A0A0A0RP97</accession>
<feature type="region of interest" description="Disordered" evidence="1">
    <location>
        <begin position="226"/>
        <end position="254"/>
    </location>
</feature>
<protein>
    <submittedName>
        <fullName evidence="2">Uncharacterized protein</fullName>
    </submittedName>
</protein>
<dbReference type="RefSeq" id="YP_009151948.1">
    <property type="nucleotide sequence ID" value="NC_027378.1"/>
</dbReference>
<evidence type="ECO:0000313" key="3">
    <source>
        <dbReference type="Proteomes" id="UP000030205"/>
    </source>
</evidence>
<feature type="compositionally biased region" description="Gly residues" evidence="1">
    <location>
        <begin position="230"/>
        <end position="242"/>
    </location>
</feature>
<reference evidence="2 3" key="1">
    <citation type="submission" date="2014-07" db="EMBL/GenBank/DDBJ databases">
        <title>The Complete Genome of Enterotoxigenic Escherichia coli Siphophage Seurat.</title>
        <authorList>
            <person name="Doan D.P."/>
            <person name="Lessor L.E."/>
            <person name="Hernandez A.C."/>
            <person name="Everett G.F.K."/>
        </authorList>
    </citation>
    <scope>NUCLEOTIDE SEQUENCE [LARGE SCALE GENOMIC DNA]</scope>
</reference>
<dbReference type="KEGG" id="vg:24608615"/>
<dbReference type="EMBL" id="KM236243">
    <property type="protein sequence ID" value="AIW03867.1"/>
    <property type="molecule type" value="Genomic_DNA"/>
</dbReference>
<gene>
    <name evidence="2" type="ORF">CPT_Seurat4</name>
</gene>